<dbReference type="GO" id="GO:0008237">
    <property type="term" value="F:metallopeptidase activity"/>
    <property type="evidence" value="ECO:0007669"/>
    <property type="project" value="InterPro"/>
</dbReference>
<name>A0A955EDK0_UNCKA</name>
<keyword evidence="1" id="KW-0812">Transmembrane</keyword>
<dbReference type="InterPro" id="IPR024079">
    <property type="entry name" value="MetalloPept_cat_dom_sf"/>
</dbReference>
<keyword evidence="1" id="KW-0472">Membrane</keyword>
<dbReference type="Proteomes" id="UP000740557">
    <property type="component" value="Unassembled WGS sequence"/>
</dbReference>
<gene>
    <name evidence="2" type="ORF">KC980_03625</name>
</gene>
<dbReference type="Gene3D" id="3.40.390.10">
    <property type="entry name" value="Collagenase (Catalytic Domain)"/>
    <property type="match status" value="1"/>
</dbReference>
<sequence>MDVVMPPTARFSARAFFSKRLFKIFALLLSISVLAYLIYLGYRYIRTPNIPDLSEVARVSNDVVEYVIHATRPNASSPYTFTLENKEITATFKPLDYVSVKSSPLVASLYSTDGNLIAEVPIADKLTQFSETFSDEGEISAGETYMLDDAFLTFKYDANVVVAKIVFNHKGNLLGELVLNSVSEDANVLGTANLSYNNFAYLPDDNTFDILVVPDGYFAEEEADFFTYFQQVKDLLYSLAPYSEMGPLFKMHARFFPSAERVPDGYTPGDTA</sequence>
<dbReference type="EMBL" id="JAGQNX010000110">
    <property type="protein sequence ID" value="MCA9308578.1"/>
    <property type="molecule type" value="Genomic_DNA"/>
</dbReference>
<feature type="transmembrane region" description="Helical" evidence="1">
    <location>
        <begin position="21"/>
        <end position="42"/>
    </location>
</feature>
<feature type="non-terminal residue" evidence="2">
    <location>
        <position position="272"/>
    </location>
</feature>
<comment type="caution">
    <text evidence="2">The sequence shown here is derived from an EMBL/GenBank/DDBJ whole genome shotgun (WGS) entry which is preliminary data.</text>
</comment>
<evidence type="ECO:0000256" key="1">
    <source>
        <dbReference type="SAM" id="Phobius"/>
    </source>
</evidence>
<accession>A0A955EDK0</accession>
<evidence type="ECO:0000313" key="2">
    <source>
        <dbReference type="EMBL" id="MCA9308578.1"/>
    </source>
</evidence>
<evidence type="ECO:0000313" key="3">
    <source>
        <dbReference type="Proteomes" id="UP000740557"/>
    </source>
</evidence>
<protein>
    <submittedName>
        <fullName evidence="2">Uncharacterized protein</fullName>
    </submittedName>
</protein>
<dbReference type="AlphaFoldDB" id="A0A955EDK0"/>
<keyword evidence="1" id="KW-1133">Transmembrane helix</keyword>
<reference evidence="2" key="2">
    <citation type="journal article" date="2021" name="Microbiome">
        <title>Successional dynamics and alternative stable states in a saline activated sludge microbial community over 9 years.</title>
        <authorList>
            <person name="Wang Y."/>
            <person name="Ye J."/>
            <person name="Ju F."/>
            <person name="Liu L."/>
            <person name="Boyd J.A."/>
            <person name="Deng Y."/>
            <person name="Parks D.H."/>
            <person name="Jiang X."/>
            <person name="Yin X."/>
            <person name="Woodcroft B.J."/>
            <person name="Tyson G.W."/>
            <person name="Hugenholtz P."/>
            <person name="Polz M.F."/>
            <person name="Zhang T."/>
        </authorList>
    </citation>
    <scope>NUCLEOTIDE SEQUENCE</scope>
    <source>
        <strain evidence="2">HKST-UBA79</strain>
    </source>
</reference>
<organism evidence="2 3">
    <name type="scientific">candidate division WWE3 bacterium</name>
    <dbReference type="NCBI Taxonomy" id="2053526"/>
    <lineage>
        <taxon>Bacteria</taxon>
        <taxon>Katanobacteria</taxon>
    </lineage>
</organism>
<proteinExistence type="predicted"/>
<reference evidence="2" key="1">
    <citation type="submission" date="2020-04" db="EMBL/GenBank/DDBJ databases">
        <authorList>
            <person name="Zhang T."/>
        </authorList>
    </citation>
    <scope>NUCLEOTIDE SEQUENCE</scope>
    <source>
        <strain evidence="2">HKST-UBA79</strain>
    </source>
</reference>